<accession>A0A0A8YAD7</accession>
<reference evidence="1" key="2">
    <citation type="journal article" date="2015" name="Data Brief">
        <title>Shoot transcriptome of the giant reed, Arundo donax.</title>
        <authorList>
            <person name="Barrero R.A."/>
            <person name="Guerrero F.D."/>
            <person name="Moolhuijzen P."/>
            <person name="Goolsby J.A."/>
            <person name="Tidwell J."/>
            <person name="Bellgard S.E."/>
            <person name="Bellgard M.I."/>
        </authorList>
    </citation>
    <scope>NUCLEOTIDE SEQUENCE</scope>
    <source>
        <tissue evidence="1">Shoot tissue taken approximately 20 cm above the soil surface</tissue>
    </source>
</reference>
<protein>
    <submittedName>
        <fullName evidence="1">Uncharacterized protein</fullName>
    </submittedName>
</protein>
<sequence>MLIRSRQSLNFYTFSAGCSRQISPHAHAIIDEQQKMLPLPSIPHIWSCLPSIPHIWSCRLEFSWFRMAPPVDSFSTPQVACMRRAPINASSTSIPSKTTMCMATRISVRMLNITEADHTDCSEERLSRCSVQILWYC</sequence>
<proteinExistence type="predicted"/>
<dbReference type="PROSITE" id="PS51257">
    <property type="entry name" value="PROKAR_LIPOPROTEIN"/>
    <property type="match status" value="1"/>
</dbReference>
<name>A0A0A8YAD7_ARUDO</name>
<organism evidence="1">
    <name type="scientific">Arundo donax</name>
    <name type="common">Giant reed</name>
    <name type="synonym">Donax arundinaceus</name>
    <dbReference type="NCBI Taxonomy" id="35708"/>
    <lineage>
        <taxon>Eukaryota</taxon>
        <taxon>Viridiplantae</taxon>
        <taxon>Streptophyta</taxon>
        <taxon>Embryophyta</taxon>
        <taxon>Tracheophyta</taxon>
        <taxon>Spermatophyta</taxon>
        <taxon>Magnoliopsida</taxon>
        <taxon>Liliopsida</taxon>
        <taxon>Poales</taxon>
        <taxon>Poaceae</taxon>
        <taxon>PACMAD clade</taxon>
        <taxon>Arundinoideae</taxon>
        <taxon>Arundineae</taxon>
        <taxon>Arundo</taxon>
    </lineage>
</organism>
<dbReference type="EMBL" id="GBRH01275515">
    <property type="protein sequence ID" value="JAD22380.1"/>
    <property type="molecule type" value="Transcribed_RNA"/>
</dbReference>
<dbReference type="AlphaFoldDB" id="A0A0A8YAD7"/>
<reference evidence="1" key="1">
    <citation type="submission" date="2014-09" db="EMBL/GenBank/DDBJ databases">
        <authorList>
            <person name="Magalhaes I.L.F."/>
            <person name="Oliveira U."/>
            <person name="Santos F.R."/>
            <person name="Vidigal T.H.D.A."/>
            <person name="Brescovit A.D."/>
            <person name="Santos A.J."/>
        </authorList>
    </citation>
    <scope>NUCLEOTIDE SEQUENCE</scope>
    <source>
        <tissue evidence="1">Shoot tissue taken approximately 20 cm above the soil surface</tissue>
    </source>
</reference>
<evidence type="ECO:0000313" key="1">
    <source>
        <dbReference type="EMBL" id="JAD22380.1"/>
    </source>
</evidence>